<dbReference type="EMBL" id="FXTB01000012">
    <property type="protein sequence ID" value="SMO89562.1"/>
    <property type="molecule type" value="Genomic_DNA"/>
</dbReference>
<evidence type="ECO:0000313" key="1">
    <source>
        <dbReference type="EMBL" id="SMO89562.1"/>
    </source>
</evidence>
<name>A0A521EZX1_SACCC</name>
<accession>A0A521EZX1</accession>
<reference evidence="1 2" key="1">
    <citation type="submission" date="2017-05" db="EMBL/GenBank/DDBJ databases">
        <authorList>
            <person name="Varghese N."/>
            <person name="Submissions S."/>
        </authorList>
    </citation>
    <scope>NUCLEOTIDE SEQUENCE [LARGE SCALE GENOMIC DNA]</scope>
    <source>
        <strain evidence="1 2">DSM 27040</strain>
    </source>
</reference>
<proteinExistence type="predicted"/>
<organism evidence="1 2">
    <name type="scientific">Saccharicrinis carchari</name>
    <dbReference type="NCBI Taxonomy" id="1168039"/>
    <lineage>
        <taxon>Bacteria</taxon>
        <taxon>Pseudomonadati</taxon>
        <taxon>Bacteroidota</taxon>
        <taxon>Bacteroidia</taxon>
        <taxon>Marinilabiliales</taxon>
        <taxon>Marinilabiliaceae</taxon>
        <taxon>Saccharicrinis</taxon>
    </lineage>
</organism>
<evidence type="ECO:0008006" key="3">
    <source>
        <dbReference type="Google" id="ProtNLM"/>
    </source>
</evidence>
<dbReference type="Proteomes" id="UP000319040">
    <property type="component" value="Unassembled WGS sequence"/>
</dbReference>
<dbReference type="AlphaFoldDB" id="A0A521EZX1"/>
<sequence length="205" mass="23354">MKRFLLTLTLITFTFIITGQLPVTDATLAGLMIEQSTMRTEANVTIGKQLIEASEQTKRLSDTYRLMKEANDKLKEVSTFIAKFSSIANILNNQKYQYNRIKKAVERFSDSKYVTVNELRVLQRCSTRFLKNTNELIGLANDVVTPHKSEMNDAERISLLIKINEKMDSESSAIDYTIRNLEEIEDQRAAMAGAENVMKKVFVGK</sequence>
<dbReference type="RefSeq" id="WP_142534619.1">
    <property type="nucleotide sequence ID" value="NZ_FXTB01000012.1"/>
</dbReference>
<evidence type="ECO:0000313" key="2">
    <source>
        <dbReference type="Proteomes" id="UP000319040"/>
    </source>
</evidence>
<keyword evidence="2" id="KW-1185">Reference proteome</keyword>
<protein>
    <recommendedName>
        <fullName evidence="3">Conjugal transfer protein TraI</fullName>
    </recommendedName>
</protein>
<gene>
    <name evidence="1" type="ORF">SAMN06265379_11253</name>
</gene>
<dbReference type="OrthoDB" id="1429505at2"/>